<dbReference type="GO" id="GO:0003700">
    <property type="term" value="F:DNA-binding transcription factor activity"/>
    <property type="evidence" value="ECO:0007669"/>
    <property type="project" value="TreeGrafter"/>
</dbReference>
<evidence type="ECO:0000256" key="4">
    <source>
        <dbReference type="ARBA" id="ARBA00023125"/>
    </source>
</evidence>
<evidence type="ECO:0000256" key="5">
    <source>
        <dbReference type="ARBA" id="ARBA00023163"/>
    </source>
</evidence>
<dbReference type="SUPFAM" id="SSF46689">
    <property type="entry name" value="Homeodomain-like"/>
    <property type="match status" value="1"/>
</dbReference>
<dbReference type="Gene3D" id="1.10.357.10">
    <property type="entry name" value="Tetracycline Repressor, domain 2"/>
    <property type="match status" value="1"/>
</dbReference>
<evidence type="ECO:0000313" key="10">
    <source>
        <dbReference type="Proteomes" id="UP000060602"/>
    </source>
</evidence>
<feature type="domain" description="HTH tetR-type" evidence="8">
    <location>
        <begin position="29"/>
        <end position="89"/>
    </location>
</feature>
<keyword evidence="3" id="KW-0175">Coiled coil</keyword>
<reference evidence="10" key="1">
    <citation type="submission" date="2015-12" db="EMBL/GenBank/DDBJ databases">
        <title>FDA dAtabase for Regulatory Grade micrObial Sequences (FDA-ARGOS): Supporting development and validation of Infectious Disease Dx tests.</title>
        <authorList>
            <person name="Case J."/>
            <person name="Tallon L."/>
            <person name="Sadzewicz L."/>
            <person name="Sengamalay N."/>
            <person name="Ott S."/>
            <person name="Godinez A."/>
            <person name="Nagaraj S."/>
            <person name="Nadendla S."/>
            <person name="Sichtig H."/>
        </authorList>
    </citation>
    <scope>NUCLEOTIDE SEQUENCE [LARGE SCALE GENOMIC DNA]</scope>
    <source>
        <strain evidence="10">FDAARGOS_147</strain>
    </source>
</reference>
<dbReference type="EMBL" id="CP014060">
    <property type="protein sequence ID" value="AMG39499.2"/>
    <property type="molecule type" value="Genomic_DNA"/>
</dbReference>
<proteinExistence type="predicted"/>
<evidence type="ECO:0000256" key="2">
    <source>
        <dbReference type="ARBA" id="ARBA00023015"/>
    </source>
</evidence>
<dbReference type="InterPro" id="IPR001647">
    <property type="entry name" value="HTH_TetR"/>
</dbReference>
<evidence type="ECO:0000256" key="1">
    <source>
        <dbReference type="ARBA" id="ARBA00022491"/>
    </source>
</evidence>
<dbReference type="SUPFAM" id="SSF48498">
    <property type="entry name" value="Tetracyclin repressor-like, C-terminal domain"/>
    <property type="match status" value="1"/>
</dbReference>
<feature type="compositionally biased region" description="Basic and acidic residues" evidence="7">
    <location>
        <begin position="1"/>
        <end position="14"/>
    </location>
</feature>
<gene>
    <name evidence="9" type="ORF">AL504_27965</name>
</gene>
<feature type="DNA-binding region" description="H-T-H motif" evidence="6">
    <location>
        <begin position="52"/>
        <end position="71"/>
    </location>
</feature>
<dbReference type="PRINTS" id="PR00455">
    <property type="entry name" value="HTHTETR"/>
</dbReference>
<dbReference type="InterPro" id="IPR009057">
    <property type="entry name" value="Homeodomain-like_sf"/>
</dbReference>
<evidence type="ECO:0000256" key="7">
    <source>
        <dbReference type="SAM" id="MobiDB-lite"/>
    </source>
</evidence>
<dbReference type="PROSITE" id="PS50977">
    <property type="entry name" value="HTH_TETR_2"/>
    <property type="match status" value="1"/>
</dbReference>
<dbReference type="InterPro" id="IPR036271">
    <property type="entry name" value="Tet_transcr_reg_TetR-rel_C_sf"/>
</dbReference>
<dbReference type="PROSITE" id="PS01081">
    <property type="entry name" value="HTH_TETR_1"/>
    <property type="match status" value="1"/>
</dbReference>
<keyword evidence="4 6" id="KW-0238">DNA-binding</keyword>
<evidence type="ECO:0000256" key="6">
    <source>
        <dbReference type="PROSITE-ProRule" id="PRU00335"/>
    </source>
</evidence>
<dbReference type="InterPro" id="IPR050109">
    <property type="entry name" value="HTH-type_TetR-like_transc_reg"/>
</dbReference>
<dbReference type="Proteomes" id="UP000060602">
    <property type="component" value="Chromosome"/>
</dbReference>
<organism evidence="9 10">
    <name type="scientific">Alcaligenes xylosoxydans xylosoxydans</name>
    <name type="common">Achromobacter xylosoxidans</name>
    <dbReference type="NCBI Taxonomy" id="85698"/>
    <lineage>
        <taxon>Bacteria</taxon>
        <taxon>Pseudomonadati</taxon>
        <taxon>Pseudomonadota</taxon>
        <taxon>Betaproteobacteria</taxon>
        <taxon>Burkholderiales</taxon>
        <taxon>Alcaligenaceae</taxon>
        <taxon>Achromobacter</taxon>
    </lineage>
</organism>
<accession>A0A0X8P4B0</accession>
<sequence>MAEIRVKAMTDHSAGESARQASPRTKPPEVRLDELMGAAQALFLEKGVDATTISEITEAAGVAKGTFYVYFPSKHEMLQALAERYVREFVAQLEGAIAACEPDDWIGKLRAWVQANVATYLRTYRVHDIVFTHQHHHAREGHTGNDVVRQLHGILQAGAEAGAWRVDNPRMMSLLIYAGVHCATDDAILSKLPDSTDFARGVADAYLRMLGVAV</sequence>
<dbReference type="PANTHER" id="PTHR30055:SF183">
    <property type="entry name" value="NUCLEOID OCCLUSION FACTOR SLMA"/>
    <property type="match status" value="1"/>
</dbReference>
<keyword evidence="2" id="KW-0805">Transcription regulation</keyword>
<evidence type="ECO:0000313" key="9">
    <source>
        <dbReference type="EMBL" id="AMG39499.2"/>
    </source>
</evidence>
<dbReference type="InterPro" id="IPR023772">
    <property type="entry name" value="DNA-bd_HTH_TetR-type_CS"/>
</dbReference>
<dbReference type="AlphaFoldDB" id="A0A0X8P4B0"/>
<protein>
    <submittedName>
        <fullName evidence="9">TetR family transcriptional regulator</fullName>
    </submittedName>
</protein>
<evidence type="ECO:0000256" key="3">
    <source>
        <dbReference type="ARBA" id="ARBA00023054"/>
    </source>
</evidence>
<keyword evidence="1" id="KW-0678">Repressor</keyword>
<name>A0A0X8P4B0_ALCXX</name>
<dbReference type="GO" id="GO:0000976">
    <property type="term" value="F:transcription cis-regulatory region binding"/>
    <property type="evidence" value="ECO:0007669"/>
    <property type="project" value="TreeGrafter"/>
</dbReference>
<feature type="region of interest" description="Disordered" evidence="7">
    <location>
        <begin position="1"/>
        <end position="27"/>
    </location>
</feature>
<evidence type="ECO:0000259" key="8">
    <source>
        <dbReference type="PROSITE" id="PS50977"/>
    </source>
</evidence>
<keyword evidence="5" id="KW-0804">Transcription</keyword>
<dbReference type="Pfam" id="PF00440">
    <property type="entry name" value="TetR_N"/>
    <property type="match status" value="1"/>
</dbReference>
<dbReference type="PANTHER" id="PTHR30055">
    <property type="entry name" value="HTH-TYPE TRANSCRIPTIONAL REGULATOR RUTR"/>
    <property type="match status" value="1"/>
</dbReference>